<reference evidence="3" key="2">
    <citation type="submission" date="2020-11" db="EMBL/GenBank/DDBJ databases">
        <title>Whole genome sequencing of Colletotrichum sp.</title>
        <authorList>
            <person name="Li H."/>
        </authorList>
    </citation>
    <scope>NUCLEOTIDE SEQUENCE</scope>
    <source>
        <strain evidence="3">CkLH20</strain>
    </source>
</reference>
<comment type="caution">
    <text evidence="3">The sequence shown here is derived from an EMBL/GenBank/DDBJ whole genome shotgun (WGS) entry which is preliminary data.</text>
</comment>
<accession>A0A9P6IC50</accession>
<gene>
    <name evidence="3" type="ORF">CkaCkLH20_02068</name>
</gene>
<keyword evidence="2" id="KW-0812">Transmembrane</keyword>
<dbReference type="RefSeq" id="XP_038749575.1">
    <property type="nucleotide sequence ID" value="XM_038884787.1"/>
</dbReference>
<evidence type="ECO:0008006" key="5">
    <source>
        <dbReference type="Google" id="ProtNLM"/>
    </source>
</evidence>
<dbReference type="OrthoDB" id="4843036at2759"/>
<dbReference type="Proteomes" id="UP000781932">
    <property type="component" value="Unassembled WGS sequence"/>
</dbReference>
<organism evidence="3 4">
    <name type="scientific">Colletotrichum karsti</name>
    <dbReference type="NCBI Taxonomy" id="1095194"/>
    <lineage>
        <taxon>Eukaryota</taxon>
        <taxon>Fungi</taxon>
        <taxon>Dikarya</taxon>
        <taxon>Ascomycota</taxon>
        <taxon>Pezizomycotina</taxon>
        <taxon>Sordariomycetes</taxon>
        <taxon>Hypocreomycetidae</taxon>
        <taxon>Glomerellales</taxon>
        <taxon>Glomerellaceae</taxon>
        <taxon>Colletotrichum</taxon>
        <taxon>Colletotrichum boninense species complex</taxon>
    </lineage>
</organism>
<evidence type="ECO:0000313" key="3">
    <source>
        <dbReference type="EMBL" id="KAF9880114.1"/>
    </source>
</evidence>
<evidence type="ECO:0000256" key="2">
    <source>
        <dbReference type="SAM" id="Phobius"/>
    </source>
</evidence>
<reference evidence="3" key="1">
    <citation type="submission" date="2020-03" db="EMBL/GenBank/DDBJ databases">
        <authorList>
            <person name="He L."/>
        </authorList>
    </citation>
    <scope>NUCLEOTIDE SEQUENCE</scope>
    <source>
        <strain evidence="3">CkLH20</strain>
    </source>
</reference>
<keyword evidence="4" id="KW-1185">Reference proteome</keyword>
<protein>
    <recommendedName>
        <fullName evidence="5">Apple domain-containing protein</fullName>
    </recommendedName>
</protein>
<feature type="compositionally biased region" description="Low complexity" evidence="1">
    <location>
        <begin position="37"/>
        <end position="50"/>
    </location>
</feature>
<evidence type="ECO:0000313" key="4">
    <source>
        <dbReference type="Proteomes" id="UP000781932"/>
    </source>
</evidence>
<keyword evidence="2" id="KW-0472">Membrane</keyword>
<sequence length="279" mass="30142">MLKNPNGSPGPEAGAIPDGLEVHPGPNFNDAPQPYLPQMQQHNMQPQHHQQPAYYDHNVQTPQTQYSHTTYTNNHHPAAVPPPGKEGKEDARDGRICGLRKPTFFLTMLSVVLLATLIAVAGALGAVVAQKNSQLARATASAAPTSTGASATPTATSAAVLNLAEAAPTDTAIKKGECPTGSTKPKWEVPGTNITFEKDCGSDYIYNDIGKVPTTNIEECVRLCAVFNLNKQTELGRCAGIVYLYKDDQGNDDPYCWMKYTKNTNQILSKDYTESAWIV</sequence>
<keyword evidence="2" id="KW-1133">Transmembrane helix</keyword>
<dbReference type="GeneID" id="62157861"/>
<proteinExistence type="predicted"/>
<feature type="region of interest" description="Disordered" evidence="1">
    <location>
        <begin position="67"/>
        <end position="92"/>
    </location>
</feature>
<feature type="transmembrane region" description="Helical" evidence="2">
    <location>
        <begin position="104"/>
        <end position="129"/>
    </location>
</feature>
<feature type="region of interest" description="Disordered" evidence="1">
    <location>
        <begin position="1"/>
        <end position="50"/>
    </location>
</feature>
<evidence type="ECO:0000256" key="1">
    <source>
        <dbReference type="SAM" id="MobiDB-lite"/>
    </source>
</evidence>
<name>A0A9P6IC50_9PEZI</name>
<dbReference type="AlphaFoldDB" id="A0A9P6IC50"/>
<dbReference type="EMBL" id="JAATWM020000005">
    <property type="protein sequence ID" value="KAF9880114.1"/>
    <property type="molecule type" value="Genomic_DNA"/>
</dbReference>